<feature type="transmembrane region" description="Helical" evidence="2">
    <location>
        <begin position="142"/>
        <end position="163"/>
    </location>
</feature>
<dbReference type="InterPro" id="IPR001623">
    <property type="entry name" value="DnaJ_domain"/>
</dbReference>
<keyword evidence="2" id="KW-0812">Transmembrane</keyword>
<sequence length="256" mass="29902">MIKFTKRWYSVIRSPHSILGLKQNATQQEAKDAYKKLVMKYHPDINKTDENAAEKFKEITEAYGILKKHFEKIENSAIPTEEGFVSKRPKYDGKVSSVLRDDKIREYINFRPLDLEVPIKEDRLGVTYKPFFTDQDATHPKLGTMAIILYSFLVSGFASSLLWNNKRRDEMVQQALFDKLMRKYEAAELDQNELHPALQLVKEDPEYQEYIKGVSEKEIYSKFQAFNKAPNIIERVSISAEDKMQKTVSFEKFKVI</sequence>
<dbReference type="EMBL" id="CAJZBQ010000012">
    <property type="protein sequence ID" value="CAG9314394.1"/>
    <property type="molecule type" value="Genomic_DNA"/>
</dbReference>
<keyword evidence="2" id="KW-0472">Membrane</keyword>
<keyword evidence="2" id="KW-1133">Transmembrane helix</keyword>
<dbReference type="GO" id="GO:0005737">
    <property type="term" value="C:cytoplasm"/>
    <property type="evidence" value="ECO:0007669"/>
    <property type="project" value="TreeGrafter"/>
</dbReference>
<dbReference type="CDD" id="cd06257">
    <property type="entry name" value="DnaJ"/>
    <property type="match status" value="1"/>
</dbReference>
<dbReference type="InterPro" id="IPR036869">
    <property type="entry name" value="J_dom_sf"/>
</dbReference>
<dbReference type="PRINTS" id="PR00625">
    <property type="entry name" value="JDOMAIN"/>
</dbReference>
<dbReference type="GO" id="GO:0051082">
    <property type="term" value="F:unfolded protein binding"/>
    <property type="evidence" value="ECO:0007669"/>
    <property type="project" value="TreeGrafter"/>
</dbReference>
<keyword evidence="5" id="KW-1185">Reference proteome</keyword>
<comment type="caution">
    <text evidence="4">The sequence shown here is derived from an EMBL/GenBank/DDBJ whole genome shotgun (WGS) entry which is preliminary data.</text>
</comment>
<evidence type="ECO:0000259" key="3">
    <source>
        <dbReference type="PROSITE" id="PS50076"/>
    </source>
</evidence>
<reference evidence="4" key="1">
    <citation type="submission" date="2021-09" db="EMBL/GenBank/DDBJ databases">
        <authorList>
            <consortium name="AG Swart"/>
            <person name="Singh M."/>
            <person name="Singh A."/>
            <person name="Seah K."/>
            <person name="Emmerich C."/>
        </authorList>
    </citation>
    <scope>NUCLEOTIDE SEQUENCE</scope>
    <source>
        <strain evidence="4">ATCC30299</strain>
    </source>
</reference>
<dbReference type="PANTHER" id="PTHR43096">
    <property type="entry name" value="DNAJ HOMOLOG 1, MITOCHONDRIAL-RELATED"/>
    <property type="match status" value="1"/>
</dbReference>
<dbReference type="Pfam" id="PF00226">
    <property type="entry name" value="DnaJ"/>
    <property type="match status" value="1"/>
</dbReference>
<evidence type="ECO:0000313" key="4">
    <source>
        <dbReference type="EMBL" id="CAG9314394.1"/>
    </source>
</evidence>
<dbReference type="Proteomes" id="UP001162131">
    <property type="component" value="Unassembled WGS sequence"/>
</dbReference>
<accession>A0AAU9J1B0</accession>
<dbReference type="SMART" id="SM00271">
    <property type="entry name" value="DnaJ"/>
    <property type="match status" value="1"/>
</dbReference>
<protein>
    <recommendedName>
        <fullName evidence="3">J domain-containing protein</fullName>
    </recommendedName>
</protein>
<keyword evidence="1" id="KW-0143">Chaperone</keyword>
<gene>
    <name evidence="4" type="ORF">BSTOLATCC_MIC11401</name>
</gene>
<name>A0AAU9J1B0_9CILI</name>
<dbReference type="PANTHER" id="PTHR43096:SF52">
    <property type="entry name" value="DNAJ HOMOLOG 1, MITOCHONDRIAL-RELATED"/>
    <property type="match status" value="1"/>
</dbReference>
<dbReference type="PROSITE" id="PS50076">
    <property type="entry name" value="DNAJ_2"/>
    <property type="match status" value="1"/>
</dbReference>
<evidence type="ECO:0000256" key="2">
    <source>
        <dbReference type="SAM" id="Phobius"/>
    </source>
</evidence>
<proteinExistence type="predicted"/>
<dbReference type="Gene3D" id="1.10.287.110">
    <property type="entry name" value="DnaJ domain"/>
    <property type="match status" value="1"/>
</dbReference>
<dbReference type="AlphaFoldDB" id="A0AAU9J1B0"/>
<dbReference type="SUPFAM" id="SSF46565">
    <property type="entry name" value="Chaperone J-domain"/>
    <property type="match status" value="1"/>
</dbReference>
<organism evidence="4 5">
    <name type="scientific">Blepharisma stoltei</name>
    <dbReference type="NCBI Taxonomy" id="1481888"/>
    <lineage>
        <taxon>Eukaryota</taxon>
        <taxon>Sar</taxon>
        <taxon>Alveolata</taxon>
        <taxon>Ciliophora</taxon>
        <taxon>Postciliodesmatophora</taxon>
        <taxon>Heterotrichea</taxon>
        <taxon>Heterotrichida</taxon>
        <taxon>Blepharismidae</taxon>
        <taxon>Blepharisma</taxon>
    </lineage>
</organism>
<evidence type="ECO:0000313" key="5">
    <source>
        <dbReference type="Proteomes" id="UP001162131"/>
    </source>
</evidence>
<feature type="domain" description="J" evidence="3">
    <location>
        <begin position="14"/>
        <end position="95"/>
    </location>
</feature>
<dbReference type="GO" id="GO:0042026">
    <property type="term" value="P:protein refolding"/>
    <property type="evidence" value="ECO:0007669"/>
    <property type="project" value="TreeGrafter"/>
</dbReference>
<evidence type="ECO:0000256" key="1">
    <source>
        <dbReference type="ARBA" id="ARBA00023186"/>
    </source>
</evidence>